<accession>A0ACB5RCD4</accession>
<dbReference type="Proteomes" id="UP001058074">
    <property type="component" value="Unassembled WGS sequence"/>
</dbReference>
<protein>
    <submittedName>
        <fullName evidence="1">Uncharacterized protein</fullName>
    </submittedName>
</protein>
<reference evidence="1" key="1">
    <citation type="journal article" date="2025" name="Int. J. Syst. Evol. Microbiol.">
        <title>Inconstantimicrobium mannanitabidum sp. nov., a novel member of the family Clostridiaceae isolated from anoxic soil under the treatment of reductive soil disinfestation.</title>
        <authorList>
            <person name="Ueki A."/>
            <person name="Tonouchi A."/>
            <person name="Honma S."/>
            <person name="Kaku N."/>
            <person name="Ueki K."/>
        </authorList>
    </citation>
    <scope>NUCLEOTIDE SEQUENCE</scope>
    <source>
        <strain evidence="1">TW13</strain>
    </source>
</reference>
<evidence type="ECO:0000313" key="1">
    <source>
        <dbReference type="EMBL" id="GKX66741.1"/>
    </source>
</evidence>
<sequence>MIQIGQIREIYKDDKYPSIKDLINKPIKEKKKIIEYMKKCKIIAAAPAVVRDIVNPNNRVPELFYMSDGKYEWRSDVIYYVEKYDIELPEEFIQHILSQKVGLNANRVSINKFL</sequence>
<evidence type="ECO:0000313" key="2">
    <source>
        <dbReference type="Proteomes" id="UP001058074"/>
    </source>
</evidence>
<gene>
    <name evidence="1" type="ORF">rsdtw13_19990</name>
</gene>
<name>A0ACB5RCD4_9CLOT</name>
<keyword evidence="2" id="KW-1185">Reference proteome</keyword>
<proteinExistence type="predicted"/>
<comment type="caution">
    <text evidence="1">The sequence shown here is derived from an EMBL/GenBank/DDBJ whole genome shotgun (WGS) entry which is preliminary data.</text>
</comment>
<dbReference type="EMBL" id="BROD01000001">
    <property type="protein sequence ID" value="GKX66741.1"/>
    <property type="molecule type" value="Genomic_DNA"/>
</dbReference>
<organism evidence="1 2">
    <name type="scientific">Inconstantimicrobium mannanitabidum</name>
    <dbReference type="NCBI Taxonomy" id="1604901"/>
    <lineage>
        <taxon>Bacteria</taxon>
        <taxon>Bacillati</taxon>
        <taxon>Bacillota</taxon>
        <taxon>Clostridia</taxon>
        <taxon>Eubacteriales</taxon>
        <taxon>Clostridiaceae</taxon>
        <taxon>Inconstantimicrobium</taxon>
    </lineage>
</organism>